<comment type="function">
    <text evidence="8">Gustatory receptor which mediates acceptance or avoidance behavior, depending on its substrates.</text>
</comment>
<dbReference type="GO" id="GO:0043025">
    <property type="term" value="C:neuronal cell body"/>
    <property type="evidence" value="ECO:0007669"/>
    <property type="project" value="TreeGrafter"/>
</dbReference>
<accession>A0AAD8ALJ3</accession>
<dbReference type="GO" id="GO:0030424">
    <property type="term" value="C:axon"/>
    <property type="evidence" value="ECO:0007669"/>
    <property type="project" value="TreeGrafter"/>
</dbReference>
<dbReference type="InterPro" id="IPR013604">
    <property type="entry name" value="7TM_chemorcpt"/>
</dbReference>
<dbReference type="GO" id="GO:0005886">
    <property type="term" value="C:plasma membrane"/>
    <property type="evidence" value="ECO:0007669"/>
    <property type="project" value="UniProtKB-SubCell"/>
</dbReference>
<comment type="similarity">
    <text evidence="8">Belongs to the insect chemoreceptor superfamily. Gustatory receptor (GR) family.</text>
</comment>
<evidence type="ECO:0000313" key="10">
    <source>
        <dbReference type="Proteomes" id="UP001233999"/>
    </source>
</evidence>
<keyword evidence="6 8" id="KW-0675">Receptor</keyword>
<comment type="caution">
    <text evidence="8">Lacks conserved residue(s) required for the propagation of feature annotation.</text>
</comment>
<evidence type="ECO:0000256" key="4">
    <source>
        <dbReference type="ARBA" id="ARBA00022989"/>
    </source>
</evidence>
<evidence type="ECO:0000256" key="7">
    <source>
        <dbReference type="ARBA" id="ARBA00023224"/>
    </source>
</evidence>
<dbReference type="GO" id="GO:0050909">
    <property type="term" value="P:sensory perception of taste"/>
    <property type="evidence" value="ECO:0007669"/>
    <property type="project" value="InterPro"/>
</dbReference>
<evidence type="ECO:0000256" key="2">
    <source>
        <dbReference type="ARBA" id="ARBA00022475"/>
    </source>
</evidence>
<proteinExistence type="inferred from homology"/>
<evidence type="ECO:0000256" key="3">
    <source>
        <dbReference type="ARBA" id="ARBA00022692"/>
    </source>
</evidence>
<gene>
    <name evidence="9" type="ORF">L9F63_009835</name>
</gene>
<dbReference type="GO" id="GO:0007165">
    <property type="term" value="P:signal transduction"/>
    <property type="evidence" value="ECO:0007669"/>
    <property type="project" value="UniProtKB-KW"/>
</dbReference>
<keyword evidence="2 8" id="KW-1003">Cell membrane</keyword>
<dbReference type="PANTHER" id="PTHR21143">
    <property type="entry name" value="INVERTEBRATE GUSTATORY RECEPTOR"/>
    <property type="match status" value="1"/>
</dbReference>
<dbReference type="EMBL" id="JASPKZ010000465">
    <property type="protein sequence ID" value="KAJ9599888.1"/>
    <property type="molecule type" value="Genomic_DNA"/>
</dbReference>
<feature type="transmembrane region" description="Helical" evidence="8">
    <location>
        <begin position="327"/>
        <end position="353"/>
    </location>
</feature>
<reference evidence="9" key="2">
    <citation type="submission" date="2023-05" db="EMBL/GenBank/DDBJ databases">
        <authorList>
            <person name="Fouks B."/>
        </authorList>
    </citation>
    <scope>NUCLEOTIDE SEQUENCE</scope>
    <source>
        <strain evidence="9">Stay&amp;Tobe</strain>
        <tissue evidence="9">Testes</tissue>
    </source>
</reference>
<feature type="transmembrane region" description="Helical" evidence="8">
    <location>
        <begin position="87"/>
        <end position="111"/>
    </location>
</feature>
<evidence type="ECO:0000256" key="1">
    <source>
        <dbReference type="ARBA" id="ARBA00004651"/>
    </source>
</evidence>
<name>A0AAD8ALJ3_DIPPU</name>
<feature type="transmembrane region" description="Helical" evidence="8">
    <location>
        <begin position="222"/>
        <end position="241"/>
    </location>
</feature>
<sequence>MLFTVFATFLSSLIAKLIIEFPHITVTTSIPNILLFSSFSINSIITLILTATINKHKLKKMLATIYRVDKMLFNNDMKYHKTAKHKLLMKFIMISILVAVVMLFDVIVWTITLGIGQIPYYHYYLDSIIDWLIAVQFMYFVILIKDRFKILNYTLIYLFTSKEKSGNYVNLEQDIILSEIKRNRPYTNGITSNLAQKEILQYNLTHETLCDISKFIISIYEIPVFIGIVCSFMNLTLWLYFSLCFYFDFQKEFLHNSMLLFTTDMLMCLLNLVKLSCITLPSYAANNEVANTASIIRKLLLIQGMDKTILDELQSFSQQTILRKFKFTALGFLNLDLSLFCSIIGAVFTYLIILMQFKVSEN</sequence>
<keyword evidence="5 8" id="KW-0472">Membrane</keyword>
<organism evidence="9 10">
    <name type="scientific">Diploptera punctata</name>
    <name type="common">Pacific beetle cockroach</name>
    <dbReference type="NCBI Taxonomy" id="6984"/>
    <lineage>
        <taxon>Eukaryota</taxon>
        <taxon>Metazoa</taxon>
        <taxon>Ecdysozoa</taxon>
        <taxon>Arthropoda</taxon>
        <taxon>Hexapoda</taxon>
        <taxon>Insecta</taxon>
        <taxon>Pterygota</taxon>
        <taxon>Neoptera</taxon>
        <taxon>Polyneoptera</taxon>
        <taxon>Dictyoptera</taxon>
        <taxon>Blattodea</taxon>
        <taxon>Blaberoidea</taxon>
        <taxon>Blaberidae</taxon>
        <taxon>Diplopterinae</taxon>
        <taxon>Diploptera</taxon>
    </lineage>
</organism>
<evidence type="ECO:0000256" key="6">
    <source>
        <dbReference type="ARBA" id="ARBA00023170"/>
    </source>
</evidence>
<feature type="transmembrane region" description="Helical" evidence="8">
    <location>
        <begin position="123"/>
        <end position="144"/>
    </location>
</feature>
<dbReference type="Proteomes" id="UP001233999">
    <property type="component" value="Unassembled WGS sequence"/>
</dbReference>
<keyword evidence="7 8" id="KW-0807">Transducer</keyword>
<feature type="transmembrane region" description="Helical" evidence="8">
    <location>
        <begin position="33"/>
        <end position="53"/>
    </location>
</feature>
<dbReference type="GO" id="GO:0007635">
    <property type="term" value="P:chemosensory behavior"/>
    <property type="evidence" value="ECO:0007669"/>
    <property type="project" value="TreeGrafter"/>
</dbReference>
<feature type="transmembrane region" description="Helical" evidence="8">
    <location>
        <begin position="253"/>
        <end position="273"/>
    </location>
</feature>
<dbReference type="PANTHER" id="PTHR21143:SF133">
    <property type="entry name" value="GUSTATORY AND PHEROMONE RECEPTOR 32A-RELATED"/>
    <property type="match status" value="1"/>
</dbReference>
<comment type="caution">
    <text evidence="9">The sequence shown here is derived from an EMBL/GenBank/DDBJ whole genome shotgun (WGS) entry which is preliminary data.</text>
</comment>
<feature type="non-terminal residue" evidence="9">
    <location>
        <position position="362"/>
    </location>
</feature>
<reference evidence="9" key="1">
    <citation type="journal article" date="2023" name="IScience">
        <title>Live-bearing cockroach genome reveals convergent evolutionary mechanisms linked to viviparity in insects and beyond.</title>
        <authorList>
            <person name="Fouks B."/>
            <person name="Harrison M.C."/>
            <person name="Mikhailova A.A."/>
            <person name="Marchal E."/>
            <person name="English S."/>
            <person name="Carruthers M."/>
            <person name="Jennings E.C."/>
            <person name="Chiamaka E.L."/>
            <person name="Frigard R.A."/>
            <person name="Pippel M."/>
            <person name="Attardo G.M."/>
            <person name="Benoit J.B."/>
            <person name="Bornberg-Bauer E."/>
            <person name="Tobe S.S."/>
        </authorList>
    </citation>
    <scope>NUCLEOTIDE SEQUENCE</scope>
    <source>
        <strain evidence="9">Stay&amp;Tobe</strain>
    </source>
</reference>
<dbReference type="Pfam" id="PF08395">
    <property type="entry name" value="7tm_7"/>
    <property type="match status" value="1"/>
</dbReference>
<evidence type="ECO:0000256" key="8">
    <source>
        <dbReference type="RuleBase" id="RU363108"/>
    </source>
</evidence>
<evidence type="ECO:0000313" key="9">
    <source>
        <dbReference type="EMBL" id="KAJ9599888.1"/>
    </source>
</evidence>
<dbReference type="GO" id="GO:0008049">
    <property type="term" value="P:male courtship behavior"/>
    <property type="evidence" value="ECO:0007669"/>
    <property type="project" value="TreeGrafter"/>
</dbReference>
<evidence type="ECO:0000256" key="5">
    <source>
        <dbReference type="ARBA" id="ARBA00023136"/>
    </source>
</evidence>
<dbReference type="AlphaFoldDB" id="A0AAD8ALJ3"/>
<dbReference type="GO" id="GO:0030425">
    <property type="term" value="C:dendrite"/>
    <property type="evidence" value="ECO:0007669"/>
    <property type="project" value="TreeGrafter"/>
</dbReference>
<keyword evidence="4 8" id="KW-1133">Transmembrane helix</keyword>
<keyword evidence="10" id="KW-1185">Reference proteome</keyword>
<keyword evidence="3 8" id="KW-0812">Transmembrane</keyword>
<comment type="subcellular location">
    <subcellularLocation>
        <location evidence="1 8">Cell membrane</location>
        <topology evidence="1 8">Multi-pass membrane protein</topology>
    </subcellularLocation>
</comment>
<protein>
    <recommendedName>
        <fullName evidence="8">Gustatory receptor</fullName>
    </recommendedName>
</protein>